<evidence type="ECO:0000259" key="2">
    <source>
        <dbReference type="PROSITE" id="PS50089"/>
    </source>
</evidence>
<dbReference type="Gene3D" id="3.30.40.10">
    <property type="entry name" value="Zinc/RING finger domain, C3HC4 (zinc finger)"/>
    <property type="match status" value="1"/>
</dbReference>
<evidence type="ECO:0000313" key="4">
    <source>
        <dbReference type="Proteomes" id="UP001054252"/>
    </source>
</evidence>
<keyword evidence="1" id="KW-0479">Metal-binding</keyword>
<reference evidence="3 4" key="1">
    <citation type="journal article" date="2021" name="Commun. Biol.">
        <title>The genome of Shorea leprosula (Dipterocarpaceae) highlights the ecological relevance of drought in aseasonal tropical rainforests.</title>
        <authorList>
            <person name="Ng K.K.S."/>
            <person name="Kobayashi M.J."/>
            <person name="Fawcett J.A."/>
            <person name="Hatakeyama M."/>
            <person name="Paape T."/>
            <person name="Ng C.H."/>
            <person name="Ang C.C."/>
            <person name="Tnah L.H."/>
            <person name="Lee C.T."/>
            <person name="Nishiyama T."/>
            <person name="Sese J."/>
            <person name="O'Brien M.J."/>
            <person name="Copetti D."/>
            <person name="Mohd Noor M.I."/>
            <person name="Ong R.C."/>
            <person name="Putra M."/>
            <person name="Sireger I.Z."/>
            <person name="Indrioko S."/>
            <person name="Kosugi Y."/>
            <person name="Izuno A."/>
            <person name="Isagi Y."/>
            <person name="Lee S.L."/>
            <person name="Shimizu K.K."/>
        </authorList>
    </citation>
    <scope>NUCLEOTIDE SEQUENCE [LARGE SCALE GENOMIC DNA]</scope>
    <source>
        <strain evidence="3">214</strain>
    </source>
</reference>
<proteinExistence type="predicted"/>
<sequence length="159" mass="16891">MGCCGGSWSNRVLSIHLAEEDEEEPENQLILGGNVASNDIRAPSAVAGGVVAPGTGMNLAMALEAERNLRAAKVGSSTEAKTLLKLIEETDGVDLEIKTSVDDGGGNDWVCCVCMERKKGAALIPCGHTFCRVCSRELWVSRGSCPVCNRPILEILDIF</sequence>
<dbReference type="PANTHER" id="PTHR46629">
    <property type="entry name" value="OS01G0917900 PROTEIN"/>
    <property type="match status" value="1"/>
</dbReference>
<name>A0AAV5KJP7_9ROSI</name>
<keyword evidence="1" id="KW-0863">Zinc-finger</keyword>
<accession>A0AAV5KJP7</accession>
<dbReference type="PROSITE" id="PS50089">
    <property type="entry name" value="ZF_RING_2"/>
    <property type="match status" value="1"/>
</dbReference>
<dbReference type="SMART" id="SM00184">
    <property type="entry name" value="RING"/>
    <property type="match status" value="1"/>
</dbReference>
<dbReference type="Proteomes" id="UP001054252">
    <property type="component" value="Unassembled WGS sequence"/>
</dbReference>
<feature type="domain" description="RING-type" evidence="2">
    <location>
        <begin position="111"/>
        <end position="149"/>
    </location>
</feature>
<dbReference type="SUPFAM" id="SSF57850">
    <property type="entry name" value="RING/U-box"/>
    <property type="match status" value="1"/>
</dbReference>
<keyword evidence="1" id="KW-0862">Zinc</keyword>
<dbReference type="EMBL" id="BPVZ01000067">
    <property type="protein sequence ID" value="GKV24837.1"/>
    <property type="molecule type" value="Genomic_DNA"/>
</dbReference>
<organism evidence="3 4">
    <name type="scientific">Rubroshorea leprosula</name>
    <dbReference type="NCBI Taxonomy" id="152421"/>
    <lineage>
        <taxon>Eukaryota</taxon>
        <taxon>Viridiplantae</taxon>
        <taxon>Streptophyta</taxon>
        <taxon>Embryophyta</taxon>
        <taxon>Tracheophyta</taxon>
        <taxon>Spermatophyta</taxon>
        <taxon>Magnoliopsida</taxon>
        <taxon>eudicotyledons</taxon>
        <taxon>Gunneridae</taxon>
        <taxon>Pentapetalae</taxon>
        <taxon>rosids</taxon>
        <taxon>malvids</taxon>
        <taxon>Malvales</taxon>
        <taxon>Dipterocarpaceae</taxon>
        <taxon>Rubroshorea</taxon>
    </lineage>
</organism>
<gene>
    <name evidence="3" type="ORF">SLEP1_g34392</name>
</gene>
<comment type="caution">
    <text evidence="3">The sequence shown here is derived from an EMBL/GenBank/DDBJ whole genome shotgun (WGS) entry which is preliminary data.</text>
</comment>
<protein>
    <recommendedName>
        <fullName evidence="2">RING-type domain-containing protein</fullName>
    </recommendedName>
</protein>
<dbReference type="Pfam" id="PF13920">
    <property type="entry name" value="zf-C3HC4_3"/>
    <property type="match status" value="1"/>
</dbReference>
<dbReference type="AlphaFoldDB" id="A0AAV5KJP7"/>
<dbReference type="InterPro" id="IPR013083">
    <property type="entry name" value="Znf_RING/FYVE/PHD"/>
</dbReference>
<evidence type="ECO:0000256" key="1">
    <source>
        <dbReference type="PROSITE-ProRule" id="PRU00175"/>
    </source>
</evidence>
<keyword evidence="4" id="KW-1185">Reference proteome</keyword>
<dbReference type="InterPro" id="IPR001841">
    <property type="entry name" value="Znf_RING"/>
</dbReference>
<evidence type="ECO:0000313" key="3">
    <source>
        <dbReference type="EMBL" id="GKV24837.1"/>
    </source>
</evidence>
<dbReference type="GO" id="GO:0008270">
    <property type="term" value="F:zinc ion binding"/>
    <property type="evidence" value="ECO:0007669"/>
    <property type="project" value="UniProtKB-KW"/>
</dbReference>